<dbReference type="RefSeq" id="WP_379497136.1">
    <property type="nucleotide sequence ID" value="NZ_JBHSAO010000008.1"/>
</dbReference>
<dbReference type="Proteomes" id="UP001595772">
    <property type="component" value="Unassembled WGS sequence"/>
</dbReference>
<keyword evidence="6" id="KW-1185">Reference proteome</keyword>
<dbReference type="Gene3D" id="1.10.357.10">
    <property type="entry name" value="Tetracycline Repressor, domain 2"/>
    <property type="match status" value="1"/>
</dbReference>
<dbReference type="PROSITE" id="PS01081">
    <property type="entry name" value="HTH_TETR_1"/>
    <property type="match status" value="1"/>
</dbReference>
<feature type="DNA-binding region" description="H-T-H motif" evidence="3">
    <location>
        <begin position="25"/>
        <end position="44"/>
    </location>
</feature>
<dbReference type="EMBL" id="JBHSAO010000008">
    <property type="protein sequence ID" value="MFC4024649.1"/>
    <property type="molecule type" value="Genomic_DNA"/>
</dbReference>
<accession>A0ABV8GXS4</accession>
<dbReference type="PROSITE" id="PS50977">
    <property type="entry name" value="HTH_TETR_2"/>
    <property type="match status" value="1"/>
</dbReference>
<feature type="domain" description="HTH tetR-type" evidence="4">
    <location>
        <begin position="2"/>
        <end position="62"/>
    </location>
</feature>
<proteinExistence type="predicted"/>
<evidence type="ECO:0000256" key="3">
    <source>
        <dbReference type="PROSITE-ProRule" id="PRU00335"/>
    </source>
</evidence>
<dbReference type="Pfam" id="PF00440">
    <property type="entry name" value="TetR_N"/>
    <property type="match status" value="1"/>
</dbReference>
<organism evidence="5 6">
    <name type="scientific">Oceanobacillus longus</name>
    <dbReference type="NCBI Taxonomy" id="930120"/>
    <lineage>
        <taxon>Bacteria</taxon>
        <taxon>Bacillati</taxon>
        <taxon>Bacillota</taxon>
        <taxon>Bacilli</taxon>
        <taxon>Bacillales</taxon>
        <taxon>Bacillaceae</taxon>
        <taxon>Oceanobacillus</taxon>
    </lineage>
</organism>
<dbReference type="SUPFAM" id="SSF46689">
    <property type="entry name" value="Homeodomain-like"/>
    <property type="match status" value="1"/>
</dbReference>
<comment type="caution">
    <text evidence="5">The sequence shown here is derived from an EMBL/GenBank/DDBJ whole genome shotgun (WGS) entry which is preliminary data.</text>
</comment>
<dbReference type="PANTHER" id="PTHR43479:SF22">
    <property type="entry name" value="TRANSCRIPTIONAL REGULATOR, TETR FAMILY"/>
    <property type="match status" value="1"/>
</dbReference>
<name>A0ABV8GXS4_9BACI</name>
<dbReference type="InterPro" id="IPR050624">
    <property type="entry name" value="HTH-type_Tx_Regulator"/>
</dbReference>
<evidence type="ECO:0000313" key="6">
    <source>
        <dbReference type="Proteomes" id="UP001595772"/>
    </source>
</evidence>
<keyword evidence="2 3" id="KW-0238">DNA-binding</keyword>
<keyword evidence="1" id="KW-0678">Repressor</keyword>
<evidence type="ECO:0000313" key="5">
    <source>
        <dbReference type="EMBL" id="MFC4024649.1"/>
    </source>
</evidence>
<evidence type="ECO:0000256" key="1">
    <source>
        <dbReference type="ARBA" id="ARBA00022491"/>
    </source>
</evidence>
<evidence type="ECO:0000259" key="4">
    <source>
        <dbReference type="PROSITE" id="PS50977"/>
    </source>
</evidence>
<evidence type="ECO:0000256" key="2">
    <source>
        <dbReference type="ARBA" id="ARBA00023125"/>
    </source>
</evidence>
<dbReference type="PRINTS" id="PR00455">
    <property type="entry name" value="HTHTETR"/>
</dbReference>
<reference evidence="6" key="1">
    <citation type="journal article" date="2019" name="Int. J. Syst. Evol. Microbiol.">
        <title>The Global Catalogue of Microorganisms (GCM) 10K type strain sequencing project: providing services to taxonomists for standard genome sequencing and annotation.</title>
        <authorList>
            <consortium name="The Broad Institute Genomics Platform"/>
            <consortium name="The Broad Institute Genome Sequencing Center for Infectious Disease"/>
            <person name="Wu L."/>
            <person name="Ma J."/>
        </authorList>
    </citation>
    <scope>NUCLEOTIDE SEQUENCE [LARGE SCALE GENOMIC DNA]</scope>
    <source>
        <strain evidence="6">IBRC-M 10703</strain>
    </source>
</reference>
<sequence>MNLKRKEIIDAAHQLFIEKGFATTSIQDILNEAKIAKGTFYNYFNSKNECLMAILEYVRQESDQERMEIAFGKNKDNEQLFIDQIAIRLNTDKRHNLMGLFSSVSFSEDEDLRTFMIKYHLKEIHWVAKRLTEIFGPETERYALDHSIIFIGIIQHFLYVGKMWAQKDMTAEEVISFALNRIKPIIYTQEESSEVIFGKGSFSAFKDDTGENIPEIQNQALIQLNKLLNKNKKIGRMDPERADLIEFLKEELDRDKPRVLLLEGVLMSLSKSLTETGFEYEISEISSIIWKLIEMIREG</sequence>
<dbReference type="PANTHER" id="PTHR43479">
    <property type="entry name" value="ACREF/ENVCD OPERON REPRESSOR-RELATED"/>
    <property type="match status" value="1"/>
</dbReference>
<dbReference type="InterPro" id="IPR001647">
    <property type="entry name" value="HTH_TetR"/>
</dbReference>
<dbReference type="InterPro" id="IPR023772">
    <property type="entry name" value="DNA-bd_HTH_TetR-type_CS"/>
</dbReference>
<dbReference type="InterPro" id="IPR009057">
    <property type="entry name" value="Homeodomain-like_sf"/>
</dbReference>
<protein>
    <submittedName>
        <fullName evidence="5">TetR/AcrR family transcriptional regulator</fullName>
    </submittedName>
</protein>
<gene>
    <name evidence="5" type="ORF">ACFOUV_12665</name>
</gene>